<dbReference type="Proteomes" id="UP001149607">
    <property type="component" value="Chromosome"/>
</dbReference>
<dbReference type="InterPro" id="IPR023998">
    <property type="entry name" value="FCR-like"/>
</dbReference>
<name>A0A9X4IA91_9NEIS</name>
<sequence>MNTAVYAPQTANLLAQIHQLLPRLSGRLNDTAAGTFRLGCRNNINDIKQLYEHLQQQHPEGGKIFWSCRTWALLIWQPIYLTVLSVQLLGKAVSLNRFGIITDRSGVAAYSLSPRAVYTGKPSHLVLFAGRQIKATGDHIYTCLREITPFNMKLAAKLQTDCLVSALLFQNTHYTQNSKNELDRLIAEWLAAAGLPDCQATFYLNQTRRTFGFNRQACCQEFRLTSGSLCDACPRLPLSERVYRMTQTESPLHAES</sequence>
<dbReference type="EMBL" id="JAPQFL010000001">
    <property type="protein sequence ID" value="MDD9327160.1"/>
    <property type="molecule type" value="Genomic_DNA"/>
</dbReference>
<dbReference type="RefSeq" id="WP_274571207.1">
    <property type="nucleotide sequence ID" value="NZ_CP145606.1"/>
</dbReference>
<keyword evidence="3" id="KW-1185">Reference proteome</keyword>
<evidence type="ECO:0000313" key="2">
    <source>
        <dbReference type="EMBL" id="WWY03553.1"/>
    </source>
</evidence>
<evidence type="ECO:0000313" key="1">
    <source>
        <dbReference type="EMBL" id="MDD9327160.1"/>
    </source>
</evidence>
<proteinExistence type="predicted"/>
<reference evidence="2" key="2">
    <citation type="submission" date="2024-02" db="EMBL/GenBank/DDBJ databases">
        <title>Neisseria leonii sp. nov.</title>
        <authorList>
            <person name="Boutroux M."/>
            <person name="Favre-Rochex S."/>
            <person name="Gorgette O."/>
            <person name="Touak G."/>
            <person name="Muhle E."/>
            <person name="Chesneau O."/>
            <person name="Clermont D."/>
            <person name="Rahi P."/>
        </authorList>
    </citation>
    <scope>NUCLEOTIDE SEQUENCE</scope>
    <source>
        <strain evidence="2">51.81</strain>
    </source>
</reference>
<reference evidence="1" key="1">
    <citation type="submission" date="2022-10" db="EMBL/GenBank/DDBJ databases">
        <authorList>
            <person name="Boutroux M."/>
        </authorList>
    </citation>
    <scope>NUCLEOTIDE SEQUENCE</scope>
    <source>
        <strain evidence="1">51.81</strain>
    </source>
</reference>
<organism evidence="1">
    <name type="scientific">Neisseria leonii</name>
    <dbReference type="NCBI Taxonomy" id="2995413"/>
    <lineage>
        <taxon>Bacteria</taxon>
        <taxon>Pseudomonadati</taxon>
        <taxon>Pseudomonadota</taxon>
        <taxon>Betaproteobacteria</taxon>
        <taxon>Neisseriales</taxon>
        <taxon>Neisseriaceae</taxon>
        <taxon>Neisseria</taxon>
    </lineage>
</organism>
<accession>A0A9X4IA91</accession>
<protein>
    <submittedName>
        <fullName evidence="1">Siderophore ferric iron reductase</fullName>
    </submittedName>
</protein>
<gene>
    <name evidence="1" type="ORF">ORY91_000541</name>
    <name evidence="2" type="ORF">V9W64_02075</name>
</gene>
<dbReference type="EMBL" id="CP146598">
    <property type="protein sequence ID" value="WWY03553.1"/>
    <property type="molecule type" value="Genomic_DNA"/>
</dbReference>
<evidence type="ECO:0000313" key="3">
    <source>
        <dbReference type="Proteomes" id="UP001149607"/>
    </source>
</evidence>
<dbReference type="AlphaFoldDB" id="A0A9X4IA91"/>
<dbReference type="NCBIfam" id="TIGR03950">
    <property type="entry name" value="sidero_Fe_reduc"/>
    <property type="match status" value="1"/>
</dbReference>